<keyword evidence="2" id="KW-1185">Reference proteome</keyword>
<gene>
    <name evidence="1" type="ORF">BDN72DRAFT_758418</name>
</gene>
<reference evidence="1 2" key="1">
    <citation type="journal article" date="2019" name="Nat. Ecol. Evol.">
        <title>Megaphylogeny resolves global patterns of mushroom evolution.</title>
        <authorList>
            <person name="Varga T."/>
            <person name="Krizsan K."/>
            <person name="Foldi C."/>
            <person name="Dima B."/>
            <person name="Sanchez-Garcia M."/>
            <person name="Sanchez-Ramirez S."/>
            <person name="Szollosi G.J."/>
            <person name="Szarkandi J.G."/>
            <person name="Papp V."/>
            <person name="Albert L."/>
            <person name="Andreopoulos W."/>
            <person name="Angelini C."/>
            <person name="Antonin V."/>
            <person name="Barry K.W."/>
            <person name="Bougher N.L."/>
            <person name="Buchanan P."/>
            <person name="Buyck B."/>
            <person name="Bense V."/>
            <person name="Catcheside P."/>
            <person name="Chovatia M."/>
            <person name="Cooper J."/>
            <person name="Damon W."/>
            <person name="Desjardin D."/>
            <person name="Finy P."/>
            <person name="Geml J."/>
            <person name="Haridas S."/>
            <person name="Hughes K."/>
            <person name="Justo A."/>
            <person name="Karasinski D."/>
            <person name="Kautmanova I."/>
            <person name="Kiss B."/>
            <person name="Kocsube S."/>
            <person name="Kotiranta H."/>
            <person name="LaButti K.M."/>
            <person name="Lechner B.E."/>
            <person name="Liimatainen K."/>
            <person name="Lipzen A."/>
            <person name="Lukacs Z."/>
            <person name="Mihaltcheva S."/>
            <person name="Morgado L.N."/>
            <person name="Niskanen T."/>
            <person name="Noordeloos M.E."/>
            <person name="Ohm R.A."/>
            <person name="Ortiz-Santana B."/>
            <person name="Ovrebo C."/>
            <person name="Racz N."/>
            <person name="Riley R."/>
            <person name="Savchenko A."/>
            <person name="Shiryaev A."/>
            <person name="Soop K."/>
            <person name="Spirin V."/>
            <person name="Szebenyi C."/>
            <person name="Tomsovsky M."/>
            <person name="Tulloss R.E."/>
            <person name="Uehling J."/>
            <person name="Grigoriev I.V."/>
            <person name="Vagvolgyi C."/>
            <person name="Papp T."/>
            <person name="Martin F.M."/>
            <person name="Miettinen O."/>
            <person name="Hibbett D.S."/>
            <person name="Nagy L.G."/>
        </authorList>
    </citation>
    <scope>NUCLEOTIDE SEQUENCE [LARGE SCALE GENOMIC DNA]</scope>
    <source>
        <strain evidence="1 2">NL-1719</strain>
    </source>
</reference>
<evidence type="ECO:0000313" key="2">
    <source>
        <dbReference type="Proteomes" id="UP000308600"/>
    </source>
</evidence>
<evidence type="ECO:0000313" key="1">
    <source>
        <dbReference type="EMBL" id="TFK75181.1"/>
    </source>
</evidence>
<name>A0ACD3BC05_9AGAR</name>
<dbReference type="Proteomes" id="UP000308600">
    <property type="component" value="Unassembled WGS sequence"/>
</dbReference>
<sequence length="56" mass="6460">MQSRKTPQRIKHLLPLMDQMLHRHGKCGYKPLRDLACPSKVSLLFLAALFDVQSLQ</sequence>
<protein>
    <submittedName>
        <fullName evidence="1">Uncharacterized protein</fullName>
    </submittedName>
</protein>
<dbReference type="EMBL" id="ML208264">
    <property type="protein sequence ID" value="TFK75181.1"/>
    <property type="molecule type" value="Genomic_DNA"/>
</dbReference>
<organism evidence="1 2">
    <name type="scientific">Pluteus cervinus</name>
    <dbReference type="NCBI Taxonomy" id="181527"/>
    <lineage>
        <taxon>Eukaryota</taxon>
        <taxon>Fungi</taxon>
        <taxon>Dikarya</taxon>
        <taxon>Basidiomycota</taxon>
        <taxon>Agaricomycotina</taxon>
        <taxon>Agaricomycetes</taxon>
        <taxon>Agaricomycetidae</taxon>
        <taxon>Agaricales</taxon>
        <taxon>Pluteineae</taxon>
        <taxon>Pluteaceae</taxon>
        <taxon>Pluteus</taxon>
    </lineage>
</organism>
<proteinExistence type="predicted"/>
<accession>A0ACD3BC05</accession>